<evidence type="ECO:0000313" key="8">
    <source>
        <dbReference type="Proteomes" id="UP000013827"/>
    </source>
</evidence>
<dbReference type="GO" id="GO:0008270">
    <property type="term" value="F:zinc ion binding"/>
    <property type="evidence" value="ECO:0007669"/>
    <property type="project" value="UniProtKB-KW"/>
</dbReference>
<dbReference type="SUPFAM" id="SSF57850">
    <property type="entry name" value="RING/U-box"/>
    <property type="match status" value="1"/>
</dbReference>
<reference evidence="7" key="2">
    <citation type="submission" date="2024-10" db="UniProtKB">
        <authorList>
            <consortium name="EnsemblProtists"/>
        </authorList>
    </citation>
    <scope>IDENTIFICATION</scope>
</reference>
<dbReference type="PaxDb" id="2903-EOD22739"/>
<dbReference type="InterPro" id="IPR001841">
    <property type="entry name" value="Znf_RING"/>
</dbReference>
<dbReference type="STRING" id="2903.R1EPC9"/>
<evidence type="ECO:0000256" key="3">
    <source>
        <dbReference type="ARBA" id="ARBA00022833"/>
    </source>
</evidence>
<dbReference type="PROSITE" id="PS50089">
    <property type="entry name" value="ZF_RING_2"/>
    <property type="match status" value="1"/>
</dbReference>
<dbReference type="PANTHER" id="PTHR23327">
    <property type="entry name" value="RING FINGER PROTEIN 127"/>
    <property type="match status" value="1"/>
</dbReference>
<feature type="domain" description="RING-type" evidence="6">
    <location>
        <begin position="11"/>
        <end position="52"/>
    </location>
</feature>
<evidence type="ECO:0000256" key="1">
    <source>
        <dbReference type="ARBA" id="ARBA00022723"/>
    </source>
</evidence>
<evidence type="ECO:0000313" key="7">
    <source>
        <dbReference type="EnsemblProtists" id="EOD22739"/>
    </source>
</evidence>
<dbReference type="InterPro" id="IPR013083">
    <property type="entry name" value="Znf_RING/FYVE/PHD"/>
</dbReference>
<evidence type="ECO:0000259" key="6">
    <source>
        <dbReference type="PROSITE" id="PS50089"/>
    </source>
</evidence>
<dbReference type="EnsemblProtists" id="EOD22739">
    <property type="protein sequence ID" value="EOD22739"/>
    <property type="gene ID" value="EMIHUDRAFT_447643"/>
</dbReference>
<dbReference type="PROSITE" id="PS00518">
    <property type="entry name" value="ZF_RING_1"/>
    <property type="match status" value="1"/>
</dbReference>
<keyword evidence="3" id="KW-0862">Zinc</keyword>
<protein>
    <recommendedName>
        <fullName evidence="6">RING-type domain-containing protein</fullName>
    </recommendedName>
</protein>
<dbReference type="GeneID" id="17268286"/>
<reference evidence="8" key="1">
    <citation type="journal article" date="2013" name="Nature">
        <title>Pan genome of the phytoplankton Emiliania underpins its global distribution.</title>
        <authorList>
            <person name="Read B.A."/>
            <person name="Kegel J."/>
            <person name="Klute M.J."/>
            <person name="Kuo A."/>
            <person name="Lefebvre S.C."/>
            <person name="Maumus F."/>
            <person name="Mayer C."/>
            <person name="Miller J."/>
            <person name="Monier A."/>
            <person name="Salamov A."/>
            <person name="Young J."/>
            <person name="Aguilar M."/>
            <person name="Claverie J.M."/>
            <person name="Frickenhaus S."/>
            <person name="Gonzalez K."/>
            <person name="Herman E.K."/>
            <person name="Lin Y.C."/>
            <person name="Napier J."/>
            <person name="Ogata H."/>
            <person name="Sarno A.F."/>
            <person name="Shmutz J."/>
            <person name="Schroeder D."/>
            <person name="de Vargas C."/>
            <person name="Verret F."/>
            <person name="von Dassow P."/>
            <person name="Valentin K."/>
            <person name="Van de Peer Y."/>
            <person name="Wheeler G."/>
            <person name="Dacks J.B."/>
            <person name="Delwiche C.F."/>
            <person name="Dyhrman S.T."/>
            <person name="Glockner G."/>
            <person name="John U."/>
            <person name="Richards T."/>
            <person name="Worden A.Z."/>
            <person name="Zhang X."/>
            <person name="Grigoriev I.V."/>
            <person name="Allen A.E."/>
            <person name="Bidle K."/>
            <person name="Borodovsky M."/>
            <person name="Bowler C."/>
            <person name="Brownlee C."/>
            <person name="Cock J.M."/>
            <person name="Elias M."/>
            <person name="Gladyshev V.N."/>
            <person name="Groth M."/>
            <person name="Guda C."/>
            <person name="Hadaegh A."/>
            <person name="Iglesias-Rodriguez M.D."/>
            <person name="Jenkins J."/>
            <person name="Jones B.M."/>
            <person name="Lawson T."/>
            <person name="Leese F."/>
            <person name="Lindquist E."/>
            <person name="Lobanov A."/>
            <person name="Lomsadze A."/>
            <person name="Malik S.B."/>
            <person name="Marsh M.E."/>
            <person name="Mackinder L."/>
            <person name="Mock T."/>
            <person name="Mueller-Roeber B."/>
            <person name="Pagarete A."/>
            <person name="Parker M."/>
            <person name="Probert I."/>
            <person name="Quesneville H."/>
            <person name="Raines C."/>
            <person name="Rensing S.A."/>
            <person name="Riano-Pachon D.M."/>
            <person name="Richier S."/>
            <person name="Rokitta S."/>
            <person name="Shiraiwa Y."/>
            <person name="Soanes D.M."/>
            <person name="van der Giezen M."/>
            <person name="Wahlund T.M."/>
            <person name="Williams B."/>
            <person name="Wilson W."/>
            <person name="Wolfe G."/>
            <person name="Wurch L.L."/>
        </authorList>
    </citation>
    <scope>NUCLEOTIDE SEQUENCE</scope>
</reference>
<name>A0A0D3JGV4_EMIH1</name>
<dbReference type="PANTHER" id="PTHR23327:SF51">
    <property type="entry name" value="TRANSCRIPTIONAL REGULATOR OF YEAST FORM ADHERENCE 3"/>
    <property type="match status" value="1"/>
</dbReference>
<accession>A0A0D3JGV4</accession>
<evidence type="ECO:0000256" key="5">
    <source>
        <dbReference type="SAM" id="MobiDB-lite"/>
    </source>
</evidence>
<dbReference type="OMA" id="RDERWEY"/>
<dbReference type="HOGENOM" id="CLU_587174_0_0_1"/>
<dbReference type="Pfam" id="PF13923">
    <property type="entry name" value="zf-C3HC4_2"/>
    <property type="match status" value="1"/>
</dbReference>
<evidence type="ECO:0000256" key="2">
    <source>
        <dbReference type="ARBA" id="ARBA00022771"/>
    </source>
</evidence>
<evidence type="ECO:0000256" key="4">
    <source>
        <dbReference type="PROSITE-ProRule" id="PRU00175"/>
    </source>
</evidence>
<dbReference type="Proteomes" id="UP000013827">
    <property type="component" value="Unassembled WGS sequence"/>
</dbReference>
<dbReference type="RefSeq" id="XP_005775168.1">
    <property type="nucleotide sequence ID" value="XM_005775111.1"/>
</dbReference>
<dbReference type="AlphaFoldDB" id="A0A0D3JGV4"/>
<dbReference type="SMART" id="SM00184">
    <property type="entry name" value="RING"/>
    <property type="match status" value="1"/>
</dbReference>
<dbReference type="InterPro" id="IPR017907">
    <property type="entry name" value="Znf_RING_CS"/>
</dbReference>
<keyword evidence="1" id="KW-0479">Metal-binding</keyword>
<feature type="region of interest" description="Disordered" evidence="5">
    <location>
        <begin position="405"/>
        <end position="466"/>
    </location>
</feature>
<dbReference type="KEGG" id="ehx:EMIHUDRAFT_447643"/>
<proteinExistence type="predicted"/>
<keyword evidence="8" id="KW-1185">Reference proteome</keyword>
<keyword evidence="2 4" id="KW-0863">Zinc-finger</keyword>
<organism evidence="7 8">
    <name type="scientific">Emiliania huxleyi (strain CCMP1516)</name>
    <dbReference type="NCBI Taxonomy" id="280463"/>
    <lineage>
        <taxon>Eukaryota</taxon>
        <taxon>Haptista</taxon>
        <taxon>Haptophyta</taxon>
        <taxon>Prymnesiophyceae</taxon>
        <taxon>Isochrysidales</taxon>
        <taxon>Noelaerhabdaceae</taxon>
        <taxon>Emiliania</taxon>
    </lineage>
</organism>
<feature type="compositionally biased region" description="Gly residues" evidence="5">
    <location>
        <begin position="405"/>
        <end position="431"/>
    </location>
</feature>
<dbReference type="Gene3D" id="3.30.40.10">
    <property type="entry name" value="Zinc/RING finger domain, C3HC4 (zinc finger)"/>
    <property type="match status" value="1"/>
</dbReference>
<sequence length="466" mass="49564">MAEEDFPAEECPICMGALVDPCRTRCGHIFCSECLKQSFPAETAAGRCPLCRGAISLFSTVSIATESALRPPAVSTIFGTTFLQGGRPGVASYHFEAPDDCFISYESAPAAWTLDDGSRPPPRKPFLGPSYDAASRTFTGSVDWSGGTINGGDARWEYRLVFSESMNVIEGGGSWCYGEDGGLRAHRTFPDNLGSRVGLASYHFGPSGDGAEGSHISYAAADPSWRLDDGSAPPPRVPFLEPTYDAATRTFRGSVDWSPTSFHGREGAGVPGGGRDERWEYLMTFSESFDRIADGRVNAFRPGGEPGDTCRFSLPPRSLLSALGDRFSGMLFRGSLSSLLYERHDEARAEMEALLRARRAVRRSSEAAEQAARLFAGAAERRLSRRSELRLAAALTQLRVADGSAGGGAGFGGGSRGGVAGEAQAEGGGGEEQADQQHSHQLQEQAEGAVQEGADELGLGEATQSF</sequence>